<reference evidence="3" key="2">
    <citation type="submission" date="2021-01" db="EMBL/GenBank/DDBJ databases">
        <authorList>
            <person name="Hahn C.R."/>
            <person name="Youssef N.H."/>
            <person name="Elshahed M."/>
        </authorList>
    </citation>
    <scope>NUCLEOTIDE SEQUENCE</scope>
    <source>
        <strain evidence="3">Zod_Metabat.24</strain>
    </source>
</reference>
<evidence type="ECO:0000313" key="4">
    <source>
        <dbReference type="Proteomes" id="UP000809273"/>
    </source>
</evidence>
<dbReference type="PANTHER" id="PTHR43802:SF1">
    <property type="entry name" value="IP11341P-RELATED"/>
    <property type="match status" value="1"/>
</dbReference>
<protein>
    <submittedName>
        <fullName evidence="3">Enoyl-CoA hydratase/isomerase family protein</fullName>
    </submittedName>
</protein>
<dbReference type="AlphaFoldDB" id="A0A9D8PN44"/>
<sequence>MSGKVKVERDGEVEVISIDRPEAFNAFDHGLISDFSEALVATAKDKEVRGVVITGVGKAFCAGGDLKAILDFKGGAGAGFHALASFFHRAVLEIRRMGKPVIAAVNGIAAGGGFSLALACDFRVMERSATLRQAYSSSGLCIDGGGSFTLPRLVGLARAMEIIAFDRPISADDALEWGLATKVVEDGEALTGAVAMAKELSSISLHSFALMKRLITDSFDTPFETQIERERLALATCGEHPDGIEGMKAFVEKKRPVFNKSNK</sequence>
<comment type="similarity">
    <text evidence="1 2">Belongs to the enoyl-CoA hydratase/isomerase family.</text>
</comment>
<dbReference type="EMBL" id="JAFGIX010000054">
    <property type="protein sequence ID" value="MBN1573721.1"/>
    <property type="molecule type" value="Genomic_DNA"/>
</dbReference>
<dbReference type="PROSITE" id="PS00166">
    <property type="entry name" value="ENOYL_COA_HYDRATASE"/>
    <property type="match status" value="1"/>
</dbReference>
<dbReference type="Gene3D" id="3.90.226.10">
    <property type="entry name" value="2-enoyl-CoA Hydratase, Chain A, domain 1"/>
    <property type="match status" value="1"/>
</dbReference>
<organism evidence="3 4">
    <name type="scientific">Candidatus Zymogenus saltonus</name>
    <dbReference type="NCBI Taxonomy" id="2844893"/>
    <lineage>
        <taxon>Bacteria</taxon>
        <taxon>Deltaproteobacteria</taxon>
        <taxon>Candidatus Zymogenia</taxon>
        <taxon>Candidatus Zymogeniales</taxon>
        <taxon>Candidatus Zymogenaceae</taxon>
        <taxon>Candidatus Zymogenus</taxon>
    </lineage>
</organism>
<dbReference type="Gene3D" id="1.10.12.10">
    <property type="entry name" value="Lyase 2-enoyl-coa Hydratase, Chain A, domain 2"/>
    <property type="match status" value="1"/>
</dbReference>
<evidence type="ECO:0000313" key="3">
    <source>
        <dbReference type="EMBL" id="MBN1573721.1"/>
    </source>
</evidence>
<gene>
    <name evidence="3" type="ORF">JW984_11050</name>
</gene>
<proteinExistence type="inferred from homology"/>
<dbReference type="CDD" id="cd06558">
    <property type="entry name" value="crotonase-like"/>
    <property type="match status" value="1"/>
</dbReference>
<reference evidence="3" key="1">
    <citation type="journal article" date="2021" name="Environ. Microbiol.">
        <title>Genomic characterization of three novel Desulfobacterota classes expand the metabolic and phylogenetic diversity of the phylum.</title>
        <authorList>
            <person name="Murphy C.L."/>
            <person name="Biggerstaff J."/>
            <person name="Eichhorn A."/>
            <person name="Ewing E."/>
            <person name="Shahan R."/>
            <person name="Soriano D."/>
            <person name="Stewart S."/>
            <person name="VanMol K."/>
            <person name="Walker R."/>
            <person name="Walters P."/>
            <person name="Elshahed M.S."/>
            <person name="Youssef N.H."/>
        </authorList>
    </citation>
    <scope>NUCLEOTIDE SEQUENCE</scope>
    <source>
        <strain evidence="3">Zod_Metabat.24</strain>
    </source>
</reference>
<dbReference type="PANTHER" id="PTHR43802">
    <property type="entry name" value="ENOYL-COA HYDRATASE"/>
    <property type="match status" value="1"/>
</dbReference>
<accession>A0A9D8PN44</accession>
<evidence type="ECO:0000256" key="2">
    <source>
        <dbReference type="RuleBase" id="RU003707"/>
    </source>
</evidence>
<dbReference type="InterPro" id="IPR029045">
    <property type="entry name" value="ClpP/crotonase-like_dom_sf"/>
</dbReference>
<dbReference type="GO" id="GO:0003824">
    <property type="term" value="F:catalytic activity"/>
    <property type="evidence" value="ECO:0007669"/>
    <property type="project" value="InterPro"/>
</dbReference>
<dbReference type="Pfam" id="PF00378">
    <property type="entry name" value="ECH_1"/>
    <property type="match status" value="1"/>
</dbReference>
<evidence type="ECO:0000256" key="1">
    <source>
        <dbReference type="ARBA" id="ARBA00005254"/>
    </source>
</evidence>
<comment type="caution">
    <text evidence="3">The sequence shown here is derived from an EMBL/GenBank/DDBJ whole genome shotgun (WGS) entry which is preliminary data.</text>
</comment>
<dbReference type="Proteomes" id="UP000809273">
    <property type="component" value="Unassembled WGS sequence"/>
</dbReference>
<dbReference type="SUPFAM" id="SSF52096">
    <property type="entry name" value="ClpP/crotonase"/>
    <property type="match status" value="1"/>
</dbReference>
<dbReference type="InterPro" id="IPR014748">
    <property type="entry name" value="Enoyl-CoA_hydra_C"/>
</dbReference>
<name>A0A9D8PN44_9DELT</name>
<dbReference type="InterPro" id="IPR018376">
    <property type="entry name" value="Enoyl-CoA_hyd/isom_CS"/>
</dbReference>
<dbReference type="InterPro" id="IPR001753">
    <property type="entry name" value="Enoyl-CoA_hydra/iso"/>
</dbReference>